<organism evidence="2 3">
    <name type="scientific">Lasiosphaeris hirsuta</name>
    <dbReference type="NCBI Taxonomy" id="260670"/>
    <lineage>
        <taxon>Eukaryota</taxon>
        <taxon>Fungi</taxon>
        <taxon>Dikarya</taxon>
        <taxon>Ascomycota</taxon>
        <taxon>Pezizomycotina</taxon>
        <taxon>Sordariomycetes</taxon>
        <taxon>Sordariomycetidae</taxon>
        <taxon>Sordariales</taxon>
        <taxon>Lasiosphaeriaceae</taxon>
        <taxon>Lasiosphaeris</taxon>
    </lineage>
</organism>
<proteinExistence type="predicted"/>
<name>A0AA40DSF6_9PEZI</name>
<dbReference type="InterPro" id="IPR001810">
    <property type="entry name" value="F-box_dom"/>
</dbReference>
<feature type="non-terminal residue" evidence="2">
    <location>
        <position position="128"/>
    </location>
</feature>
<feature type="non-terminal residue" evidence="2">
    <location>
        <position position="1"/>
    </location>
</feature>
<gene>
    <name evidence="2" type="ORF">B0H67DRAFT_465844</name>
</gene>
<dbReference type="AlphaFoldDB" id="A0AA40DSF6"/>
<dbReference type="Proteomes" id="UP001172102">
    <property type="component" value="Unassembled WGS sequence"/>
</dbReference>
<feature type="domain" description="F-box" evidence="1">
    <location>
        <begin position="26"/>
        <end position="72"/>
    </location>
</feature>
<evidence type="ECO:0000313" key="2">
    <source>
        <dbReference type="EMBL" id="KAK0711741.1"/>
    </source>
</evidence>
<dbReference type="PROSITE" id="PS50181">
    <property type="entry name" value="FBOX"/>
    <property type="match status" value="1"/>
</dbReference>
<keyword evidence="3" id="KW-1185">Reference proteome</keyword>
<comment type="caution">
    <text evidence="2">The sequence shown here is derived from an EMBL/GenBank/DDBJ whole genome shotgun (WGS) entry which is preliminary data.</text>
</comment>
<dbReference type="Pfam" id="PF00646">
    <property type="entry name" value="F-box"/>
    <property type="match status" value="1"/>
</dbReference>
<evidence type="ECO:0000259" key="1">
    <source>
        <dbReference type="PROSITE" id="PS50181"/>
    </source>
</evidence>
<accession>A0AA40DSF6</accession>
<dbReference type="SUPFAM" id="SSF81383">
    <property type="entry name" value="F-box domain"/>
    <property type="match status" value="1"/>
</dbReference>
<dbReference type="EMBL" id="JAUKUA010000005">
    <property type="protein sequence ID" value="KAK0711741.1"/>
    <property type="molecule type" value="Genomic_DNA"/>
</dbReference>
<dbReference type="InterPro" id="IPR036047">
    <property type="entry name" value="F-box-like_dom_sf"/>
</dbReference>
<protein>
    <recommendedName>
        <fullName evidence="1">F-box domain-containing protein</fullName>
    </recommendedName>
</protein>
<sequence>TLDLATLRARLPLDNDRPTLPAHQPLGALAVLPNELLCEILANVDIAALTTFRRANRAARAAVDSIPEYATLVKSHPDVLRAVVASSATSYTCRDLHAELQNTKCRKCSAEATHVYLITCHLVCRRCF</sequence>
<evidence type="ECO:0000313" key="3">
    <source>
        <dbReference type="Proteomes" id="UP001172102"/>
    </source>
</evidence>
<reference evidence="2" key="1">
    <citation type="submission" date="2023-06" db="EMBL/GenBank/DDBJ databases">
        <title>Genome-scale phylogeny and comparative genomics of the fungal order Sordariales.</title>
        <authorList>
            <consortium name="Lawrence Berkeley National Laboratory"/>
            <person name="Hensen N."/>
            <person name="Bonometti L."/>
            <person name="Westerberg I."/>
            <person name="Brannstrom I.O."/>
            <person name="Guillou S."/>
            <person name="Cros-Aarteil S."/>
            <person name="Calhoun S."/>
            <person name="Haridas S."/>
            <person name="Kuo A."/>
            <person name="Mondo S."/>
            <person name="Pangilinan J."/>
            <person name="Riley R."/>
            <person name="Labutti K."/>
            <person name="Andreopoulos B."/>
            <person name="Lipzen A."/>
            <person name="Chen C."/>
            <person name="Yanf M."/>
            <person name="Daum C."/>
            <person name="Ng V."/>
            <person name="Clum A."/>
            <person name="Steindorff A."/>
            <person name="Ohm R."/>
            <person name="Martin F."/>
            <person name="Silar P."/>
            <person name="Natvig D."/>
            <person name="Lalanne C."/>
            <person name="Gautier V."/>
            <person name="Ament-Velasquez S.L."/>
            <person name="Kruys A."/>
            <person name="Hutchinson M.I."/>
            <person name="Powell A.J."/>
            <person name="Barry K."/>
            <person name="Miller A.N."/>
            <person name="Grigoriev I.V."/>
            <person name="Debuchy R."/>
            <person name="Gladieux P."/>
            <person name="Thoren M.H."/>
            <person name="Johannesson H."/>
        </authorList>
    </citation>
    <scope>NUCLEOTIDE SEQUENCE</scope>
    <source>
        <strain evidence="2">SMH4607-1</strain>
    </source>
</reference>